<gene>
    <name evidence="3" type="ORF">VNI00_004976</name>
</gene>
<evidence type="ECO:0000313" key="3">
    <source>
        <dbReference type="EMBL" id="KAK7050864.1"/>
    </source>
</evidence>
<comment type="caution">
    <text evidence="3">The sequence shown here is derived from an EMBL/GenBank/DDBJ whole genome shotgun (WGS) entry which is preliminary data.</text>
</comment>
<feature type="compositionally biased region" description="Low complexity" evidence="1">
    <location>
        <begin position="288"/>
        <end position="316"/>
    </location>
</feature>
<dbReference type="AlphaFoldDB" id="A0AAW0DHH0"/>
<evidence type="ECO:0000313" key="4">
    <source>
        <dbReference type="Proteomes" id="UP001383192"/>
    </source>
</evidence>
<feature type="compositionally biased region" description="Low complexity" evidence="1">
    <location>
        <begin position="460"/>
        <end position="482"/>
    </location>
</feature>
<dbReference type="Proteomes" id="UP001383192">
    <property type="component" value="Unassembled WGS sequence"/>
</dbReference>
<name>A0AAW0DHH0_9AGAR</name>
<feature type="chain" id="PRO_5043642712" description="F-box domain-containing protein" evidence="2">
    <location>
        <begin position="28"/>
        <end position="689"/>
    </location>
</feature>
<dbReference type="EMBL" id="JAYKXP010000014">
    <property type="protein sequence ID" value="KAK7050864.1"/>
    <property type="molecule type" value="Genomic_DNA"/>
</dbReference>
<feature type="region of interest" description="Disordered" evidence="1">
    <location>
        <begin position="127"/>
        <end position="146"/>
    </location>
</feature>
<reference evidence="3 4" key="1">
    <citation type="submission" date="2024-01" db="EMBL/GenBank/DDBJ databases">
        <title>A draft genome for a cacao thread blight-causing isolate of Paramarasmius palmivorus.</title>
        <authorList>
            <person name="Baruah I.K."/>
            <person name="Bukari Y."/>
            <person name="Amoako-Attah I."/>
            <person name="Meinhardt L.W."/>
            <person name="Bailey B.A."/>
            <person name="Cohen S.P."/>
        </authorList>
    </citation>
    <scope>NUCLEOTIDE SEQUENCE [LARGE SCALE GENOMIC DNA]</scope>
    <source>
        <strain evidence="3 4">GH-12</strain>
    </source>
</reference>
<sequence>MALALLTHHPLFLQYLSLPTFISLCQTCRKFYYALDDPVVRDVVLSAFIPGYSFVRKSAAGPGGEVDISLADLQLFYASQQTPLHIYPALALSSPASPQTEKLARLACAHSRVVLLLQSLAHASNTPIPLPPHHWHEPDIDSSSTRVRELTFPAPLAPQQLNSPGGSVNSPFSSSKNKDQNNMSASPQRLLSTLSPKSRKAPPPPAAEPATLRDYSHGWRMSLAVASEGFKERTKRRESTTRSSEFGLRQHRRAATDTAGSRFVEDCNSEEGWIYRPKHGRDTPPPISSDSSSDSPDASPFPSAPGSRRSSRGESPPGSPPSFNKEEEPWIQAATPHDIILATSRIRAPVLRVFVPCSSLSETDYFASGSQSQAGSTPLAPAFTKQQVGSIDLCERHLQDAGLWDHMSVGDIVVNLGYVPLSPSSRSRLNTPTPSLSPLRGEHKLKRPSSRIIQRPNSRNGGIIPSNSNSNPGSDSDSPPSSFKLKLNGSHHKRAMSSPSSGSDRRSSLTPSPRHSLHASNANLANGTPSPTWLIFTGNKLTPFSPPTDPLPREINPWTLPSPFFYDHLLPALSAPLRVHIPRFPGADMAKVDLSLQSIPSNVHSPSLGGIVRVKRWRWVAHFQPTPSLQEDMGVHWETGEWFVEGDGTREGRETLLAYLRGDESTSKEWEIVRERSSPGRKVWLRVSS</sequence>
<feature type="compositionally biased region" description="Polar residues" evidence="1">
    <location>
        <begin position="159"/>
        <end position="196"/>
    </location>
</feature>
<keyword evidence="4" id="KW-1185">Reference proteome</keyword>
<organism evidence="3 4">
    <name type="scientific">Paramarasmius palmivorus</name>
    <dbReference type="NCBI Taxonomy" id="297713"/>
    <lineage>
        <taxon>Eukaryota</taxon>
        <taxon>Fungi</taxon>
        <taxon>Dikarya</taxon>
        <taxon>Basidiomycota</taxon>
        <taxon>Agaricomycotina</taxon>
        <taxon>Agaricomycetes</taxon>
        <taxon>Agaricomycetidae</taxon>
        <taxon>Agaricales</taxon>
        <taxon>Marasmiineae</taxon>
        <taxon>Marasmiaceae</taxon>
        <taxon>Paramarasmius</taxon>
    </lineage>
</organism>
<evidence type="ECO:0008006" key="5">
    <source>
        <dbReference type="Google" id="ProtNLM"/>
    </source>
</evidence>
<feature type="region of interest" description="Disordered" evidence="1">
    <location>
        <begin position="155"/>
        <end position="214"/>
    </location>
</feature>
<evidence type="ECO:0000256" key="2">
    <source>
        <dbReference type="SAM" id="SignalP"/>
    </source>
</evidence>
<feature type="compositionally biased region" description="Polar residues" evidence="1">
    <location>
        <begin position="423"/>
        <end position="436"/>
    </location>
</feature>
<accession>A0AAW0DHH0</accession>
<protein>
    <recommendedName>
        <fullName evidence="5">F-box domain-containing protein</fullName>
    </recommendedName>
</protein>
<feature type="compositionally biased region" description="Basic and acidic residues" evidence="1">
    <location>
        <begin position="229"/>
        <end position="240"/>
    </location>
</feature>
<proteinExistence type="predicted"/>
<evidence type="ECO:0000256" key="1">
    <source>
        <dbReference type="SAM" id="MobiDB-lite"/>
    </source>
</evidence>
<feature type="compositionally biased region" description="Low complexity" evidence="1">
    <location>
        <begin position="497"/>
        <end position="512"/>
    </location>
</feature>
<keyword evidence="2" id="KW-0732">Signal</keyword>
<feature type="signal peptide" evidence="2">
    <location>
        <begin position="1"/>
        <end position="27"/>
    </location>
</feature>
<feature type="region of interest" description="Disordered" evidence="1">
    <location>
        <begin position="423"/>
        <end position="525"/>
    </location>
</feature>
<feature type="region of interest" description="Disordered" evidence="1">
    <location>
        <begin position="228"/>
        <end position="327"/>
    </location>
</feature>